<dbReference type="PANTHER" id="PTHR43441">
    <property type="entry name" value="RIBOSOMAL-PROTEIN-SERINE ACETYLTRANSFERASE"/>
    <property type="match status" value="1"/>
</dbReference>
<name>A0A7D3XJL4_9BACL</name>
<dbReference type="PROSITE" id="PS51186">
    <property type="entry name" value="GNAT"/>
    <property type="match status" value="1"/>
</dbReference>
<dbReference type="InterPro" id="IPR051908">
    <property type="entry name" value="Ribosomal_N-acetyltransferase"/>
</dbReference>
<organism evidence="2 3">
    <name type="scientific">Kroppenstedtia pulmonis</name>
    <dbReference type="NCBI Taxonomy" id="1380685"/>
    <lineage>
        <taxon>Bacteria</taxon>
        <taxon>Bacillati</taxon>
        <taxon>Bacillota</taxon>
        <taxon>Bacilli</taxon>
        <taxon>Bacillales</taxon>
        <taxon>Thermoactinomycetaceae</taxon>
        <taxon>Kroppenstedtia</taxon>
    </lineage>
</organism>
<keyword evidence="3" id="KW-1185">Reference proteome</keyword>
<sequence>MITLYTDGPAFLTLLQREHARPLFRLIDANRSFLQPWLPWMNRILTVSDMENYILSSLSRFHLKQEAHFGIWYKGELAGSVTVERIDSVNQVAEIGYWLAPAFTGNGIMTKAVQRLIDYLIQERRINRVEIRTEATNRSSQTVALRLGFCHEGTLREAGKKAGVYVDHYLFGLVSSQWHKE</sequence>
<dbReference type="Pfam" id="PF13302">
    <property type="entry name" value="Acetyltransf_3"/>
    <property type="match status" value="1"/>
</dbReference>
<feature type="domain" description="N-acetyltransferase" evidence="1">
    <location>
        <begin position="24"/>
        <end position="171"/>
    </location>
</feature>
<dbReference type="Proteomes" id="UP000503088">
    <property type="component" value="Chromosome"/>
</dbReference>
<dbReference type="AlphaFoldDB" id="A0A7D3XJL4"/>
<dbReference type="KEGG" id="kpul:GXN76_12570"/>
<dbReference type="SUPFAM" id="SSF55729">
    <property type="entry name" value="Acyl-CoA N-acyltransferases (Nat)"/>
    <property type="match status" value="1"/>
</dbReference>
<reference evidence="2 3" key="1">
    <citation type="submission" date="2020-01" db="EMBL/GenBank/DDBJ databases">
        <authorList>
            <person name="Gulvik C.A."/>
            <person name="Batra D.G."/>
        </authorList>
    </citation>
    <scope>NUCLEOTIDE SEQUENCE [LARGE SCALE GENOMIC DNA]</scope>
    <source>
        <strain evidence="2 3">W9323</strain>
    </source>
</reference>
<dbReference type="PANTHER" id="PTHR43441:SF11">
    <property type="entry name" value="RIBOSOMAL-PROTEIN-SERINE ACETYLTRANSFERASE"/>
    <property type="match status" value="1"/>
</dbReference>
<dbReference type="EMBL" id="CP048104">
    <property type="protein sequence ID" value="QKG85224.1"/>
    <property type="molecule type" value="Genomic_DNA"/>
</dbReference>
<dbReference type="GO" id="GO:0008999">
    <property type="term" value="F:protein-N-terminal-alanine acetyltransferase activity"/>
    <property type="evidence" value="ECO:0007669"/>
    <property type="project" value="TreeGrafter"/>
</dbReference>
<dbReference type="GO" id="GO:0005737">
    <property type="term" value="C:cytoplasm"/>
    <property type="evidence" value="ECO:0007669"/>
    <property type="project" value="TreeGrafter"/>
</dbReference>
<dbReference type="InterPro" id="IPR016181">
    <property type="entry name" value="Acyl_CoA_acyltransferase"/>
</dbReference>
<proteinExistence type="predicted"/>
<gene>
    <name evidence="2" type="ORF">GXN76_12570</name>
</gene>
<protein>
    <submittedName>
        <fullName evidence="2">GNAT family N-acetyltransferase</fullName>
    </submittedName>
</protein>
<evidence type="ECO:0000313" key="2">
    <source>
        <dbReference type="EMBL" id="QKG85224.1"/>
    </source>
</evidence>
<dbReference type="Gene3D" id="3.40.630.30">
    <property type="match status" value="1"/>
</dbReference>
<accession>A0A7D3XJL4</accession>
<keyword evidence="2" id="KW-0808">Transferase</keyword>
<dbReference type="CDD" id="cd04301">
    <property type="entry name" value="NAT_SF"/>
    <property type="match status" value="1"/>
</dbReference>
<dbReference type="RefSeq" id="WP_173223677.1">
    <property type="nucleotide sequence ID" value="NZ_CP048104.1"/>
</dbReference>
<dbReference type="GO" id="GO:1990189">
    <property type="term" value="F:protein N-terminal-serine acetyltransferase activity"/>
    <property type="evidence" value="ECO:0007669"/>
    <property type="project" value="TreeGrafter"/>
</dbReference>
<evidence type="ECO:0000259" key="1">
    <source>
        <dbReference type="PROSITE" id="PS51186"/>
    </source>
</evidence>
<dbReference type="InterPro" id="IPR000182">
    <property type="entry name" value="GNAT_dom"/>
</dbReference>
<evidence type="ECO:0000313" key="3">
    <source>
        <dbReference type="Proteomes" id="UP000503088"/>
    </source>
</evidence>